<protein>
    <submittedName>
        <fullName evidence="1">Uncharacterized protein</fullName>
    </submittedName>
</protein>
<dbReference type="RefSeq" id="WP_089746811.1">
    <property type="nucleotide sequence ID" value="NZ_FOGF01000022.1"/>
</dbReference>
<evidence type="ECO:0000313" key="1">
    <source>
        <dbReference type="EMBL" id="SER16306.1"/>
    </source>
</evidence>
<gene>
    <name evidence="1" type="ORF">SAMN05421767_12228</name>
</gene>
<evidence type="ECO:0000313" key="2">
    <source>
        <dbReference type="Proteomes" id="UP000198556"/>
    </source>
</evidence>
<name>A0A1H9LXY4_9LACT</name>
<dbReference type="OrthoDB" id="1644322at2"/>
<proteinExistence type="predicted"/>
<dbReference type="EMBL" id="FOGF01000022">
    <property type="protein sequence ID" value="SER16306.1"/>
    <property type="molecule type" value="Genomic_DNA"/>
</dbReference>
<keyword evidence="2" id="KW-1185">Reference proteome</keyword>
<dbReference type="STRING" id="137733.SAMN05421767_12228"/>
<reference evidence="1 2" key="1">
    <citation type="submission" date="2016-10" db="EMBL/GenBank/DDBJ databases">
        <authorList>
            <person name="de Groot N.N."/>
        </authorList>
    </citation>
    <scope>NUCLEOTIDE SEQUENCE [LARGE SCALE GENOMIC DNA]</scope>
    <source>
        <strain evidence="1 2">DSM 15827</strain>
    </source>
</reference>
<dbReference type="Proteomes" id="UP000198556">
    <property type="component" value="Unassembled WGS sequence"/>
</dbReference>
<dbReference type="AlphaFoldDB" id="A0A1H9LXY4"/>
<organism evidence="1 2">
    <name type="scientific">Granulicatella balaenopterae</name>
    <dbReference type="NCBI Taxonomy" id="137733"/>
    <lineage>
        <taxon>Bacteria</taxon>
        <taxon>Bacillati</taxon>
        <taxon>Bacillota</taxon>
        <taxon>Bacilli</taxon>
        <taxon>Lactobacillales</taxon>
        <taxon>Carnobacteriaceae</taxon>
        <taxon>Granulicatella</taxon>
    </lineage>
</organism>
<sequence length="80" mass="8899">MCNKQVLDQQTDAVKCQVLQDAIENKSLVLVQLDLYSNSGIPSQFLASVEGILKNRVIFQKDGCLKTYQLANISAVKEQI</sequence>
<accession>A0A1H9LXY4</accession>